<dbReference type="GO" id="GO:0006355">
    <property type="term" value="P:regulation of DNA-templated transcription"/>
    <property type="evidence" value="ECO:0007669"/>
    <property type="project" value="InterPro"/>
</dbReference>
<dbReference type="CDD" id="cd21631">
    <property type="entry name" value="RHH_CopG_NikR-like"/>
    <property type="match status" value="1"/>
</dbReference>
<dbReference type="InterPro" id="IPR013321">
    <property type="entry name" value="Arc_rbn_hlx_hlx"/>
</dbReference>
<accession>A0A165Z1Q2</accession>
<dbReference type="RefSeq" id="WP_067092639.1">
    <property type="nucleotide sequence ID" value="NZ_LWMV01000222.1"/>
</dbReference>
<evidence type="ECO:0000313" key="1">
    <source>
        <dbReference type="EMBL" id="KZX10136.1"/>
    </source>
</evidence>
<dbReference type="Proteomes" id="UP000077245">
    <property type="component" value="Unassembled WGS sequence"/>
</dbReference>
<keyword evidence="2" id="KW-1185">Reference proteome</keyword>
<dbReference type="Gene3D" id="1.10.1220.10">
    <property type="entry name" value="Met repressor-like"/>
    <property type="match status" value="1"/>
</dbReference>
<dbReference type="AlphaFoldDB" id="A0A165Z1Q2"/>
<dbReference type="PATRIC" id="fig|49547.3.peg.1977"/>
<comment type="caution">
    <text evidence="1">The sequence shown here is derived from an EMBL/GenBank/DDBJ whole genome shotgun (WGS) entry which is preliminary data.</text>
</comment>
<dbReference type="InterPro" id="IPR010985">
    <property type="entry name" value="Ribbon_hlx_hlx"/>
</dbReference>
<dbReference type="OrthoDB" id="78821at2157"/>
<dbReference type="STRING" id="49547.MBCUR_18710"/>
<evidence type="ECO:0000313" key="2">
    <source>
        <dbReference type="Proteomes" id="UP000077245"/>
    </source>
</evidence>
<name>A0A165Z1Q2_9EURY</name>
<reference evidence="1 2" key="1">
    <citation type="submission" date="2016-04" db="EMBL/GenBank/DDBJ databases">
        <title>Genome sequence of Methanobrevibacter curvatus DSM 11111.</title>
        <authorList>
            <person name="Poehlein A."/>
            <person name="Seedorf H."/>
            <person name="Daniel R."/>
        </authorList>
    </citation>
    <scope>NUCLEOTIDE SEQUENCE [LARGE SCALE GENOMIC DNA]</scope>
    <source>
        <strain evidence="1 2">DSM 11111</strain>
    </source>
</reference>
<organism evidence="1 2">
    <name type="scientific">Methanobrevibacter curvatus</name>
    <dbReference type="NCBI Taxonomy" id="49547"/>
    <lineage>
        <taxon>Archaea</taxon>
        <taxon>Methanobacteriati</taxon>
        <taxon>Methanobacteriota</taxon>
        <taxon>Methanomada group</taxon>
        <taxon>Methanobacteria</taxon>
        <taxon>Methanobacteriales</taxon>
        <taxon>Methanobacteriaceae</taxon>
        <taxon>Methanobrevibacter</taxon>
    </lineage>
</organism>
<gene>
    <name evidence="1" type="ORF">MBCUR_18710</name>
</gene>
<proteinExistence type="predicted"/>
<dbReference type="SUPFAM" id="SSF47598">
    <property type="entry name" value="Ribbon-helix-helix"/>
    <property type="match status" value="1"/>
</dbReference>
<dbReference type="EMBL" id="LWMV01000222">
    <property type="protein sequence ID" value="KZX10136.1"/>
    <property type="molecule type" value="Genomic_DNA"/>
</dbReference>
<sequence length="108" mass="12293">MKNKMKNETITTIKLPNETLKRIKLLAIEKGTTQKKVINDLLNQSLNRVENKSTGKIKARIINSEMPGYDPDNKANIDDLIGIAKVDNAKDIDVNELIDSIHYKKKLY</sequence>
<protein>
    <recommendedName>
        <fullName evidence="3">Ribbon-helix-helix protein CopG domain-containing protein</fullName>
    </recommendedName>
</protein>
<evidence type="ECO:0008006" key="3">
    <source>
        <dbReference type="Google" id="ProtNLM"/>
    </source>
</evidence>